<dbReference type="STRING" id="2512241.A0A553HQK1"/>
<comment type="caution">
    <text evidence="3">The sequence shown here is derived from an EMBL/GenBank/DDBJ whole genome shotgun (WGS) entry which is preliminary data.</text>
</comment>
<dbReference type="OrthoDB" id="2013972at2759"/>
<keyword evidence="4" id="KW-1185">Reference proteome</keyword>
<dbReference type="Gene3D" id="3.40.50.150">
    <property type="entry name" value="Vaccinia Virus protein VP39"/>
    <property type="match status" value="1"/>
</dbReference>
<evidence type="ECO:0000313" key="3">
    <source>
        <dbReference type="EMBL" id="TRX90246.1"/>
    </source>
</evidence>
<evidence type="ECO:0000259" key="2">
    <source>
        <dbReference type="Pfam" id="PF08241"/>
    </source>
</evidence>
<proteinExistence type="inferred from homology"/>
<dbReference type="SUPFAM" id="SSF53335">
    <property type="entry name" value="S-adenosyl-L-methionine-dependent methyltransferases"/>
    <property type="match status" value="1"/>
</dbReference>
<feature type="domain" description="Methyltransferase type 11" evidence="2">
    <location>
        <begin position="31"/>
        <end position="140"/>
    </location>
</feature>
<comment type="similarity">
    <text evidence="1">Belongs to the methyltransferase superfamily. LaeA methyltransferase family.</text>
</comment>
<dbReference type="Proteomes" id="UP000319160">
    <property type="component" value="Unassembled WGS sequence"/>
</dbReference>
<dbReference type="AlphaFoldDB" id="A0A553HQK1"/>
<evidence type="ECO:0000313" key="4">
    <source>
        <dbReference type="Proteomes" id="UP000319160"/>
    </source>
</evidence>
<evidence type="ECO:0000256" key="1">
    <source>
        <dbReference type="ARBA" id="ARBA00038158"/>
    </source>
</evidence>
<dbReference type="InterPro" id="IPR013216">
    <property type="entry name" value="Methyltransf_11"/>
</dbReference>
<dbReference type="PANTHER" id="PTHR43591">
    <property type="entry name" value="METHYLTRANSFERASE"/>
    <property type="match status" value="1"/>
</dbReference>
<dbReference type="EMBL" id="VFLP01000057">
    <property type="protein sequence ID" value="TRX90246.1"/>
    <property type="molecule type" value="Genomic_DNA"/>
</dbReference>
<name>A0A553HQK1_9PEZI</name>
<gene>
    <name evidence="3" type="ORF">FHL15_008791</name>
</gene>
<dbReference type="InterPro" id="IPR029063">
    <property type="entry name" value="SAM-dependent_MTases_sf"/>
</dbReference>
<dbReference type="CDD" id="cd02440">
    <property type="entry name" value="AdoMet_MTases"/>
    <property type="match status" value="1"/>
</dbReference>
<accession>A0A553HQK1</accession>
<sequence>MIAAGPGVVPAKHMAEHADALLPFSQATTIVDMGCGPGQVTNAVLEVYHSHLTSSTKVIGADNNGQMLDQYNSRKKMEIEKGNSYWERADTLKVDVHDCAALEDNSVSHMLCGFVLFLVPDPGQAIAALKRVLTPGGVLAMSSMLDSEWVKLSMYPLQVRPDLSTFTKPNDCSSREDVTNHLKNAGFKDIEVIEVENYMAFDNYETVCRFILNKLPTAARVISQMTNEEIMKTQDKMLADLKTWYPTLPAKLVGKVNIAYCHK</sequence>
<reference evidence="4" key="1">
    <citation type="submission" date="2019-06" db="EMBL/GenBank/DDBJ databases">
        <title>Draft genome sequence of the griseofulvin-producing fungus Xylaria cubensis strain G536.</title>
        <authorList>
            <person name="Mead M.E."/>
            <person name="Raja H.A."/>
            <person name="Steenwyk J.L."/>
            <person name="Knowles S.L."/>
            <person name="Oberlies N.H."/>
            <person name="Rokas A."/>
        </authorList>
    </citation>
    <scope>NUCLEOTIDE SEQUENCE [LARGE SCALE GENOMIC DNA]</scope>
    <source>
        <strain evidence="4">G536</strain>
    </source>
</reference>
<protein>
    <recommendedName>
        <fullName evidence="2">Methyltransferase type 11 domain-containing protein</fullName>
    </recommendedName>
</protein>
<dbReference type="GO" id="GO:0008757">
    <property type="term" value="F:S-adenosylmethionine-dependent methyltransferase activity"/>
    <property type="evidence" value="ECO:0007669"/>
    <property type="project" value="InterPro"/>
</dbReference>
<dbReference type="Pfam" id="PF08241">
    <property type="entry name" value="Methyltransf_11"/>
    <property type="match status" value="1"/>
</dbReference>
<organism evidence="3 4">
    <name type="scientific">Xylaria flabelliformis</name>
    <dbReference type="NCBI Taxonomy" id="2512241"/>
    <lineage>
        <taxon>Eukaryota</taxon>
        <taxon>Fungi</taxon>
        <taxon>Dikarya</taxon>
        <taxon>Ascomycota</taxon>
        <taxon>Pezizomycotina</taxon>
        <taxon>Sordariomycetes</taxon>
        <taxon>Xylariomycetidae</taxon>
        <taxon>Xylariales</taxon>
        <taxon>Xylariaceae</taxon>
        <taxon>Xylaria</taxon>
    </lineage>
</organism>